<gene>
    <name evidence="2" type="primary">lplA</name>
    <name evidence="2" type="ORF">ETAA1_41880</name>
</gene>
<accession>A0A517XXK8</accession>
<dbReference type="OrthoDB" id="9788148at2"/>
<dbReference type="PANTHER" id="PTHR43679:SF2">
    <property type="entry name" value="OCTANOYL-[GCVH]:PROTEIN N-OCTANOYLTRANSFERASE"/>
    <property type="match status" value="1"/>
</dbReference>
<reference evidence="2 3" key="1">
    <citation type="submission" date="2019-02" db="EMBL/GenBank/DDBJ databases">
        <title>Deep-cultivation of Planctomycetes and their phenomic and genomic characterization uncovers novel biology.</title>
        <authorList>
            <person name="Wiegand S."/>
            <person name="Jogler M."/>
            <person name="Boedeker C."/>
            <person name="Pinto D."/>
            <person name="Vollmers J."/>
            <person name="Rivas-Marin E."/>
            <person name="Kohn T."/>
            <person name="Peeters S.H."/>
            <person name="Heuer A."/>
            <person name="Rast P."/>
            <person name="Oberbeckmann S."/>
            <person name="Bunk B."/>
            <person name="Jeske O."/>
            <person name="Meyerdierks A."/>
            <person name="Storesund J.E."/>
            <person name="Kallscheuer N."/>
            <person name="Luecker S."/>
            <person name="Lage O.M."/>
            <person name="Pohl T."/>
            <person name="Merkel B.J."/>
            <person name="Hornburger P."/>
            <person name="Mueller R.-W."/>
            <person name="Bruemmer F."/>
            <person name="Labrenz M."/>
            <person name="Spormann A.M."/>
            <person name="Op den Camp H."/>
            <person name="Overmann J."/>
            <person name="Amann R."/>
            <person name="Jetten M.S.M."/>
            <person name="Mascher T."/>
            <person name="Medema M.H."/>
            <person name="Devos D.P."/>
            <person name="Kaster A.-K."/>
            <person name="Ovreas L."/>
            <person name="Rohde M."/>
            <person name="Galperin M.Y."/>
            <person name="Jogler C."/>
        </authorList>
    </citation>
    <scope>NUCLEOTIDE SEQUENCE [LARGE SCALE GENOMIC DNA]</scope>
    <source>
        <strain evidence="2 3">ETA_A1</strain>
    </source>
</reference>
<dbReference type="GO" id="GO:0016979">
    <property type="term" value="F:lipoate-protein ligase activity"/>
    <property type="evidence" value="ECO:0007669"/>
    <property type="project" value="UniProtKB-EC"/>
</dbReference>
<dbReference type="KEGG" id="uli:ETAA1_41880"/>
<dbReference type="RefSeq" id="WP_145241755.1">
    <property type="nucleotide sequence ID" value="NZ_CP036273.1"/>
</dbReference>
<keyword evidence="3" id="KW-1185">Reference proteome</keyword>
<dbReference type="InterPro" id="IPR045864">
    <property type="entry name" value="aa-tRNA-synth_II/BPL/LPL"/>
</dbReference>
<dbReference type="EC" id="6.3.1.20" evidence="2"/>
<evidence type="ECO:0000313" key="3">
    <source>
        <dbReference type="Proteomes" id="UP000319576"/>
    </source>
</evidence>
<dbReference type="Gene3D" id="3.30.930.10">
    <property type="entry name" value="Bira Bifunctional Protein, Domain 2"/>
    <property type="match status" value="1"/>
</dbReference>
<dbReference type="InterPro" id="IPR050664">
    <property type="entry name" value="Octanoyltrans_LipM/LipL"/>
</dbReference>
<dbReference type="Pfam" id="PF21948">
    <property type="entry name" value="LplA-B_cat"/>
    <property type="match status" value="1"/>
</dbReference>
<feature type="domain" description="BPL/LPL catalytic" evidence="1">
    <location>
        <begin position="28"/>
        <end position="205"/>
    </location>
</feature>
<dbReference type="PANTHER" id="PTHR43679">
    <property type="entry name" value="OCTANOYLTRANSFERASE LIPM-RELATED"/>
    <property type="match status" value="1"/>
</dbReference>
<evidence type="ECO:0000259" key="1">
    <source>
        <dbReference type="PROSITE" id="PS51733"/>
    </source>
</evidence>
<dbReference type="EMBL" id="CP036273">
    <property type="protein sequence ID" value="QDU22211.1"/>
    <property type="molecule type" value="Genomic_DNA"/>
</dbReference>
<keyword evidence="2" id="KW-0436">Ligase</keyword>
<organism evidence="2 3">
    <name type="scientific">Urbifossiella limnaea</name>
    <dbReference type="NCBI Taxonomy" id="2528023"/>
    <lineage>
        <taxon>Bacteria</taxon>
        <taxon>Pseudomonadati</taxon>
        <taxon>Planctomycetota</taxon>
        <taxon>Planctomycetia</taxon>
        <taxon>Gemmatales</taxon>
        <taxon>Gemmataceae</taxon>
        <taxon>Urbifossiella</taxon>
    </lineage>
</organism>
<dbReference type="PROSITE" id="PS51733">
    <property type="entry name" value="BPL_LPL_CATALYTIC"/>
    <property type="match status" value="1"/>
</dbReference>
<dbReference type="InterPro" id="IPR004143">
    <property type="entry name" value="BPL_LPL_catalytic"/>
</dbReference>
<evidence type="ECO:0000313" key="2">
    <source>
        <dbReference type="EMBL" id="QDU22211.1"/>
    </source>
</evidence>
<sequence>MTLLDLTLPTAAENLALDEALLLAAEDGTGGEVLRLWTQPTPAVVVGAGGSVAIDVNREACAADGVPVVRRSSGGGTVLLDPGCLCVSVVLRTDRPGLGTITDATALVMGRLREAVRAGMSDVVVAGSGDLAAGGRKLAGSAQQRKRTHLLHHASILGPSTDTRDRIARYLRPPEREPAYRVGRDHLDFLACVLRADADLRRDVIAVWEPVGVYPNPPIGRVRELVAEKYGRDEWNLRR</sequence>
<name>A0A517XXK8_9BACT</name>
<dbReference type="SUPFAM" id="SSF55681">
    <property type="entry name" value="Class II aaRS and biotin synthetases"/>
    <property type="match status" value="1"/>
</dbReference>
<protein>
    <submittedName>
        <fullName evidence="2">Putative lipoate-protein ligase A</fullName>
        <ecNumber evidence="2">6.3.1.20</ecNumber>
    </submittedName>
</protein>
<dbReference type="Proteomes" id="UP000319576">
    <property type="component" value="Chromosome"/>
</dbReference>
<dbReference type="AlphaFoldDB" id="A0A517XXK8"/>
<proteinExistence type="predicted"/>